<keyword evidence="4" id="KW-1185">Reference proteome</keyword>
<evidence type="ECO:0000313" key="3">
    <source>
        <dbReference type="EMBL" id="KNC80997.1"/>
    </source>
</evidence>
<dbReference type="GO" id="GO:0016413">
    <property type="term" value="F:O-acetyltransferase activity"/>
    <property type="evidence" value="ECO:0007669"/>
    <property type="project" value="InterPro"/>
</dbReference>
<protein>
    <recommendedName>
        <fullName evidence="2">Trichome birefringence-like C-terminal domain-containing protein</fullName>
    </recommendedName>
</protein>
<dbReference type="OrthoDB" id="630188at2759"/>
<organism evidence="3 4">
    <name type="scientific">Sphaeroforma arctica JP610</name>
    <dbReference type="NCBI Taxonomy" id="667725"/>
    <lineage>
        <taxon>Eukaryota</taxon>
        <taxon>Ichthyosporea</taxon>
        <taxon>Ichthyophonida</taxon>
        <taxon>Sphaeroforma</taxon>
    </lineage>
</organism>
<gene>
    <name evidence="3" type="ORF">SARC_06657</name>
</gene>
<evidence type="ECO:0000259" key="2">
    <source>
        <dbReference type="Pfam" id="PF13839"/>
    </source>
</evidence>
<dbReference type="GeneID" id="25907161"/>
<accession>A0A0L0FVY3</accession>
<feature type="domain" description="Trichome birefringence-like C-terminal" evidence="2">
    <location>
        <begin position="216"/>
        <end position="335"/>
    </location>
</feature>
<dbReference type="Pfam" id="PF13839">
    <property type="entry name" value="PC-Esterase"/>
    <property type="match status" value="1"/>
</dbReference>
<evidence type="ECO:0000256" key="1">
    <source>
        <dbReference type="ARBA" id="ARBA00007727"/>
    </source>
</evidence>
<dbReference type="PANTHER" id="PTHR32285:SF48">
    <property type="entry name" value="PROTEIN TRICHOME BIREFRINGENCE-LIKE 19"/>
    <property type="match status" value="1"/>
</dbReference>
<comment type="similarity">
    <text evidence="1">Belongs to the PC-esterase family. TBL subfamily.</text>
</comment>
<dbReference type="AlphaFoldDB" id="A0A0L0FVY3"/>
<dbReference type="Proteomes" id="UP000054560">
    <property type="component" value="Unassembled WGS sequence"/>
</dbReference>
<evidence type="ECO:0000313" key="4">
    <source>
        <dbReference type="Proteomes" id="UP000054560"/>
    </source>
</evidence>
<dbReference type="InterPro" id="IPR026057">
    <property type="entry name" value="TBL_C"/>
</dbReference>
<dbReference type="InterPro" id="IPR029962">
    <property type="entry name" value="TBL"/>
</dbReference>
<proteinExistence type="inferred from homology"/>
<dbReference type="STRING" id="667725.A0A0L0FVY3"/>
<dbReference type="PANTHER" id="PTHR32285">
    <property type="entry name" value="PROTEIN TRICHOME BIREFRINGENCE-LIKE 9-RELATED"/>
    <property type="match status" value="1"/>
</dbReference>
<sequence length="342" mass="39479">MVASADYTQGLWINNCAEKSILSHGSLHKYTYTQSAIEEFGSAGGTAKSKSCDEKLDRVNTVQFYWQPNTCALQPFEEKQMRQILKDHRILMVGDSLMGQMWESMQLLSGMDVPYHKSYMLVNHKTLFPMDHSDVMECRRLREWVISDGADSDEISATRYAWMNATEGQLWEDICPTFTSKQYHRETSTLDWTYKLADTDVLVLATGHHFQKEDRTLSKAFPQMIKNLIKYLRRIKYTGKIIVSTAPPGHENCDEYRVPISKTPAPVPTEYHWEGITAVEFLWNETFHKSSLRDNFYILNVTFSDLRPDAHFSQGDCLHYCSAGVPDSWVHALYNLLLQVLY</sequence>
<reference evidence="3 4" key="1">
    <citation type="submission" date="2011-02" db="EMBL/GenBank/DDBJ databases">
        <title>The Genome Sequence of Sphaeroforma arctica JP610.</title>
        <authorList>
            <consortium name="The Broad Institute Genome Sequencing Platform"/>
            <person name="Russ C."/>
            <person name="Cuomo C."/>
            <person name="Young S.K."/>
            <person name="Zeng Q."/>
            <person name="Gargeya S."/>
            <person name="Alvarado L."/>
            <person name="Berlin A."/>
            <person name="Chapman S.B."/>
            <person name="Chen Z."/>
            <person name="Freedman E."/>
            <person name="Gellesch M."/>
            <person name="Goldberg J."/>
            <person name="Griggs A."/>
            <person name="Gujja S."/>
            <person name="Heilman E."/>
            <person name="Heiman D."/>
            <person name="Howarth C."/>
            <person name="Mehta T."/>
            <person name="Neiman D."/>
            <person name="Pearson M."/>
            <person name="Roberts A."/>
            <person name="Saif S."/>
            <person name="Shea T."/>
            <person name="Shenoy N."/>
            <person name="Sisk P."/>
            <person name="Stolte C."/>
            <person name="Sykes S."/>
            <person name="White J."/>
            <person name="Yandava C."/>
            <person name="Burger G."/>
            <person name="Gray M.W."/>
            <person name="Holland P.W.H."/>
            <person name="King N."/>
            <person name="Lang F.B.F."/>
            <person name="Roger A.J."/>
            <person name="Ruiz-Trillo I."/>
            <person name="Haas B."/>
            <person name="Nusbaum C."/>
            <person name="Birren B."/>
        </authorList>
    </citation>
    <scope>NUCLEOTIDE SEQUENCE [LARGE SCALE GENOMIC DNA]</scope>
    <source>
        <strain evidence="3 4">JP610</strain>
    </source>
</reference>
<name>A0A0L0FVY3_9EUKA</name>
<dbReference type="RefSeq" id="XP_014154899.1">
    <property type="nucleotide sequence ID" value="XM_014299424.1"/>
</dbReference>
<dbReference type="EMBL" id="KQ242080">
    <property type="protein sequence ID" value="KNC80997.1"/>
    <property type="molecule type" value="Genomic_DNA"/>
</dbReference>